<evidence type="ECO:0000313" key="5">
    <source>
        <dbReference type="EMBL" id="HHJ53443.1"/>
    </source>
</evidence>
<dbReference type="Gene3D" id="3.90.1310.10">
    <property type="entry name" value="Penicillin-binding protein 2a (Domain 2)"/>
    <property type="match status" value="1"/>
</dbReference>
<dbReference type="EMBL" id="DROD01000611">
    <property type="protein sequence ID" value="HHJ53443.1"/>
    <property type="molecule type" value="Genomic_DNA"/>
</dbReference>
<dbReference type="Gene3D" id="3.30.450.330">
    <property type="match status" value="1"/>
</dbReference>
<dbReference type="GO" id="GO:0004180">
    <property type="term" value="F:carboxypeptidase activity"/>
    <property type="evidence" value="ECO:0007669"/>
    <property type="project" value="UniProtKB-KW"/>
</dbReference>
<comment type="caution">
    <text evidence="5">The sequence shown here is derived from an EMBL/GenBank/DDBJ whole genome shotgun (WGS) entry which is preliminary data.</text>
</comment>
<dbReference type="Pfam" id="PF03793">
    <property type="entry name" value="PASTA"/>
    <property type="match status" value="1"/>
</dbReference>
<keyword evidence="3" id="KW-0472">Membrane</keyword>
<dbReference type="SUPFAM" id="SSF56601">
    <property type="entry name" value="beta-lactamase/transpeptidase-like"/>
    <property type="match status" value="1"/>
</dbReference>
<dbReference type="PANTHER" id="PTHR30627:SF1">
    <property type="entry name" value="PEPTIDOGLYCAN D,D-TRANSPEPTIDASE FTSI"/>
    <property type="match status" value="1"/>
</dbReference>
<organism evidence="5">
    <name type="scientific">Caldithrix abyssi</name>
    <dbReference type="NCBI Taxonomy" id="187145"/>
    <lineage>
        <taxon>Bacteria</taxon>
        <taxon>Pseudomonadati</taxon>
        <taxon>Calditrichota</taxon>
        <taxon>Calditrichia</taxon>
        <taxon>Calditrichales</taxon>
        <taxon>Calditrichaceae</taxon>
        <taxon>Caldithrix</taxon>
    </lineage>
</organism>
<comment type="subcellular location">
    <subcellularLocation>
        <location evidence="1">Membrane</location>
    </subcellularLocation>
</comment>
<dbReference type="Pfam" id="PF00905">
    <property type="entry name" value="Transpeptidase"/>
    <property type="match status" value="1"/>
</dbReference>
<dbReference type="InterPro" id="IPR050515">
    <property type="entry name" value="Beta-lactam/transpept"/>
</dbReference>
<feature type="domain" description="PASTA" evidence="4">
    <location>
        <begin position="632"/>
        <end position="691"/>
    </location>
</feature>
<dbReference type="Gene3D" id="3.40.710.10">
    <property type="entry name" value="DD-peptidase/beta-lactamase superfamily"/>
    <property type="match status" value="1"/>
</dbReference>
<evidence type="ECO:0000256" key="3">
    <source>
        <dbReference type="ARBA" id="ARBA00023136"/>
    </source>
</evidence>
<accession>A0A7V5UFL7</accession>
<dbReference type="AlphaFoldDB" id="A0A7V5UFL7"/>
<dbReference type="GO" id="GO:0008658">
    <property type="term" value="F:penicillin binding"/>
    <property type="evidence" value="ECO:0007669"/>
    <property type="project" value="InterPro"/>
</dbReference>
<dbReference type="SMART" id="SM00740">
    <property type="entry name" value="PASTA"/>
    <property type="match status" value="2"/>
</dbReference>
<dbReference type="Pfam" id="PF03717">
    <property type="entry name" value="PBP_dimer"/>
    <property type="match status" value="1"/>
</dbReference>
<keyword evidence="2" id="KW-0645">Protease</keyword>
<dbReference type="PROSITE" id="PS51178">
    <property type="entry name" value="PASTA"/>
    <property type="match status" value="1"/>
</dbReference>
<keyword evidence="2" id="KW-0378">Hydrolase</keyword>
<dbReference type="GO" id="GO:0071555">
    <property type="term" value="P:cell wall organization"/>
    <property type="evidence" value="ECO:0007669"/>
    <property type="project" value="TreeGrafter"/>
</dbReference>
<dbReference type="GO" id="GO:0005886">
    <property type="term" value="C:plasma membrane"/>
    <property type="evidence" value="ECO:0007669"/>
    <property type="project" value="TreeGrafter"/>
</dbReference>
<name>A0A7V5UFL7_CALAY</name>
<reference evidence="5" key="1">
    <citation type="journal article" date="2020" name="mSystems">
        <title>Genome- and Community-Level Interaction Insights into Carbon Utilization and Element Cycling Functions of Hydrothermarchaeota in Hydrothermal Sediment.</title>
        <authorList>
            <person name="Zhou Z."/>
            <person name="Liu Y."/>
            <person name="Xu W."/>
            <person name="Pan J."/>
            <person name="Luo Z.H."/>
            <person name="Li M."/>
        </authorList>
    </citation>
    <scope>NUCLEOTIDE SEQUENCE [LARGE SCALE GENOMIC DNA]</scope>
    <source>
        <strain evidence="5">HyVt-527</strain>
    </source>
</reference>
<dbReference type="Proteomes" id="UP000886124">
    <property type="component" value="Unassembled WGS sequence"/>
</dbReference>
<protein>
    <submittedName>
        <fullName evidence="5">PASTA domain-containing protein</fullName>
    </submittedName>
</protein>
<dbReference type="SUPFAM" id="SSF54184">
    <property type="entry name" value="Penicillin-binding protein 2x (pbp-2x), c-terminal domain"/>
    <property type="match status" value="2"/>
</dbReference>
<evidence type="ECO:0000256" key="2">
    <source>
        <dbReference type="ARBA" id="ARBA00022645"/>
    </source>
</evidence>
<dbReference type="SUPFAM" id="SSF56519">
    <property type="entry name" value="Penicillin binding protein dimerisation domain"/>
    <property type="match status" value="1"/>
</dbReference>
<dbReference type="PANTHER" id="PTHR30627">
    <property type="entry name" value="PEPTIDOGLYCAN D,D-TRANSPEPTIDASE"/>
    <property type="match status" value="1"/>
</dbReference>
<proteinExistence type="predicted"/>
<dbReference type="InterPro" id="IPR036138">
    <property type="entry name" value="PBP_dimer_sf"/>
</dbReference>
<gene>
    <name evidence="5" type="ORF">ENJ89_09640</name>
</gene>
<dbReference type="InterPro" id="IPR012338">
    <property type="entry name" value="Beta-lactam/transpept-like"/>
</dbReference>
<dbReference type="InterPro" id="IPR005543">
    <property type="entry name" value="PASTA_dom"/>
</dbReference>
<evidence type="ECO:0000259" key="4">
    <source>
        <dbReference type="PROSITE" id="PS51178"/>
    </source>
</evidence>
<dbReference type="InterPro" id="IPR001460">
    <property type="entry name" value="PCN-bd_Tpept"/>
</dbReference>
<keyword evidence="2" id="KW-0121">Carboxypeptidase</keyword>
<dbReference type="InterPro" id="IPR005311">
    <property type="entry name" value="PBP_dimer"/>
</dbReference>
<sequence length="691" mass="77620">MSSWSTVNKKRLMVVSAAILVFWLALEVHLFRLQVLQHDRFMKISEQQYEKRIPLHAVRGMILDRNGNRLVSNSLHYDLAVDPKLVKNREKLVRLCAQKFHRPEKVYRSILQSDRRFRYLARKVPAEEIRPILALKDRGIIKPQNFHRQYPYGTLAAQLLGFTDPDDNGLGGVELLFNEPLKGKDGEAVLQYDGPRRVFYNADKPIVPPRNGANLYLTIDKNIQTVVEDALREGVRRVKARAGMVVVLDPYSGAVLAMANYPTFDPNRHQNFPLDSKRNRCITDVYEPGSTMKMVTASILLQEQLKSSNDIVFCNNGSFTFHGRVFHDTKKHGWLTLRKVVEKSSNIGMIKFSQEISKPVFFRYLKNFGFGAKTGIGLPGEAAGLLDVPSRWSLVTKASISIGYGIGVTTLQMAVAYAAMVNGGYIYRPYVVSHLQNSAGEIIPVGKPMQVRQVLSKEVSEELKSFMRGVVERGTGKKARIDNIVTGGKTGTARKMNPKTGKYSARNYMASFIGFAPYDRPRYVCAVVIDEPRTTHYGGEAAAPVFREIIRRIVPLNPLSPSESEPQPPEMILTEEQMDDLPDLTGFDVQAAVSLLEQRNIDYKVQGDGAFVQQVAFKDETVLLKTGQVTVKNERVPNLVGKTLREAMARLDLSRFKIVLKGKKKGLIRKQSLSPGTPVKRRVELVLTCAD</sequence>
<evidence type="ECO:0000256" key="1">
    <source>
        <dbReference type="ARBA" id="ARBA00004370"/>
    </source>
</evidence>